<comment type="caution">
    <text evidence="1">The sequence shown here is derived from an EMBL/GenBank/DDBJ whole genome shotgun (WGS) entry which is preliminary data.</text>
</comment>
<accession>A0AAD3TAW2</accession>
<evidence type="ECO:0000313" key="2">
    <source>
        <dbReference type="Proteomes" id="UP001279734"/>
    </source>
</evidence>
<proteinExistence type="predicted"/>
<sequence>MEEREILEPFELHYSDLISLSSGVNTLSSPSVSRDEIERLDAITSGIMENLGPTGPGLIVVTGVPDSLNLRKSLLPLARDLALLNNEDRKRILQEHRLGSDVPLKNLDRCVSSFAMQLKYQHNPYSSTPKWENLKHDDIHDTVEECLAVDKLRVSLDDKFKNLGSSFRELGICMTNLGLSLARICDRAIGGQELEQSLIESHAVKARLIHYHSALDTLLIKQSGRQNGYTKEHSNHRFQHYGSAAEEHSSRNNLIHEGGDERQLCEKHFELWQQWHYDYDI</sequence>
<keyword evidence="2" id="KW-1185">Reference proteome</keyword>
<evidence type="ECO:0000313" key="1">
    <source>
        <dbReference type="EMBL" id="GMH25796.1"/>
    </source>
</evidence>
<name>A0AAD3TAW2_NEPGR</name>
<protein>
    <submittedName>
        <fullName evidence="1">Uncharacterized protein</fullName>
    </submittedName>
</protein>
<dbReference type="Proteomes" id="UP001279734">
    <property type="component" value="Unassembled WGS sequence"/>
</dbReference>
<dbReference type="PANTHER" id="PTHR48253:SF2">
    <property type="entry name" value="ISOPENICILLIN N SYNTHASE-LIKE FE(2+) 2OG DIOXYGENASE DOMAIN-CONTAINING PROTEIN"/>
    <property type="match status" value="1"/>
</dbReference>
<gene>
    <name evidence="1" type="ORF">Nepgr_027639</name>
</gene>
<reference evidence="1" key="1">
    <citation type="submission" date="2023-05" db="EMBL/GenBank/DDBJ databases">
        <title>Nepenthes gracilis genome sequencing.</title>
        <authorList>
            <person name="Fukushima K."/>
        </authorList>
    </citation>
    <scope>NUCLEOTIDE SEQUENCE</scope>
    <source>
        <strain evidence="1">SING2019-196</strain>
    </source>
</reference>
<dbReference type="EMBL" id="BSYO01000030">
    <property type="protein sequence ID" value="GMH25796.1"/>
    <property type="molecule type" value="Genomic_DNA"/>
</dbReference>
<dbReference type="AlphaFoldDB" id="A0AAD3TAW2"/>
<organism evidence="1 2">
    <name type="scientific">Nepenthes gracilis</name>
    <name type="common">Slender pitcher plant</name>
    <dbReference type="NCBI Taxonomy" id="150966"/>
    <lineage>
        <taxon>Eukaryota</taxon>
        <taxon>Viridiplantae</taxon>
        <taxon>Streptophyta</taxon>
        <taxon>Embryophyta</taxon>
        <taxon>Tracheophyta</taxon>
        <taxon>Spermatophyta</taxon>
        <taxon>Magnoliopsida</taxon>
        <taxon>eudicotyledons</taxon>
        <taxon>Gunneridae</taxon>
        <taxon>Pentapetalae</taxon>
        <taxon>Caryophyllales</taxon>
        <taxon>Nepenthaceae</taxon>
        <taxon>Nepenthes</taxon>
    </lineage>
</organism>
<dbReference type="PANTHER" id="PTHR48253">
    <property type="match status" value="1"/>
</dbReference>